<dbReference type="AlphaFoldDB" id="A0A150M704"/>
<organism evidence="1 2">
    <name type="scientific">Caldibacillus debilis</name>
    <dbReference type="NCBI Taxonomy" id="301148"/>
    <lineage>
        <taxon>Bacteria</taxon>
        <taxon>Bacillati</taxon>
        <taxon>Bacillota</taxon>
        <taxon>Bacilli</taxon>
        <taxon>Bacillales</taxon>
        <taxon>Bacillaceae</taxon>
        <taxon>Caldibacillus</taxon>
    </lineage>
</organism>
<evidence type="ECO:0000313" key="1">
    <source>
        <dbReference type="EMBL" id="KYD20002.1"/>
    </source>
</evidence>
<dbReference type="Proteomes" id="UP000075683">
    <property type="component" value="Unassembled WGS sequence"/>
</dbReference>
<comment type="caution">
    <text evidence="1">The sequence shown here is derived from an EMBL/GenBank/DDBJ whole genome shotgun (WGS) entry which is preliminary data.</text>
</comment>
<gene>
    <name evidence="1" type="ORF">B4135_0901</name>
</gene>
<dbReference type="EMBL" id="LQYT01000037">
    <property type="protein sequence ID" value="KYD20002.1"/>
    <property type="molecule type" value="Genomic_DNA"/>
</dbReference>
<reference evidence="1 2" key="1">
    <citation type="submission" date="2016-01" db="EMBL/GenBank/DDBJ databases">
        <title>Draft Genome Sequences of Seven Thermophilic Sporeformers Isolated from Foods.</title>
        <authorList>
            <person name="Berendsen E.M."/>
            <person name="Wells-Bennik M.H."/>
            <person name="Krawcyk A.O."/>
            <person name="De Jong A."/>
            <person name="Holsappel S."/>
            <person name="Eijlander R.T."/>
            <person name="Kuipers O.P."/>
        </authorList>
    </citation>
    <scope>NUCLEOTIDE SEQUENCE [LARGE SCALE GENOMIC DNA]</scope>
    <source>
        <strain evidence="1 2">B4135</strain>
    </source>
</reference>
<name>A0A150M704_9BACI</name>
<accession>A0A150M704</accession>
<proteinExistence type="predicted"/>
<sequence length="44" mass="4989">MTHAFFGKQEKHVGFNPIKRTSLRKSVYQARKFGVVNPKIASIA</sequence>
<protein>
    <submittedName>
        <fullName evidence="1">Uncharacterized protein</fullName>
    </submittedName>
</protein>
<evidence type="ECO:0000313" key="2">
    <source>
        <dbReference type="Proteomes" id="UP000075683"/>
    </source>
</evidence>
<dbReference type="STRING" id="301148.B4135_0901"/>